<keyword evidence="5" id="KW-0067">ATP-binding</keyword>
<evidence type="ECO:0000313" key="6">
    <source>
        <dbReference type="Proteomes" id="UP000037460"/>
    </source>
</evidence>
<feature type="chain" id="PRO_5005601706" evidence="3">
    <location>
        <begin position="18"/>
        <end position="505"/>
    </location>
</feature>
<dbReference type="PANTHER" id="PTHR42996">
    <property type="entry name" value="PHOSPHATE-BINDING PROTEIN PSTS"/>
    <property type="match status" value="1"/>
</dbReference>
<keyword evidence="5" id="KW-0547">Nucleotide-binding</keyword>
<dbReference type="InterPro" id="IPR024370">
    <property type="entry name" value="PBP_domain"/>
</dbReference>
<feature type="signal peptide" evidence="3">
    <location>
        <begin position="1"/>
        <end position="17"/>
    </location>
</feature>
<evidence type="ECO:0000256" key="3">
    <source>
        <dbReference type="SAM" id="SignalP"/>
    </source>
</evidence>
<keyword evidence="2" id="KW-1133">Transmembrane helix</keyword>
<evidence type="ECO:0000313" key="5">
    <source>
        <dbReference type="EMBL" id="KOO25396.1"/>
    </source>
</evidence>
<reference evidence="6" key="1">
    <citation type="journal article" date="2015" name="PLoS Genet.">
        <title>Genome Sequence and Transcriptome Analyses of Chrysochromulina tobin: Metabolic Tools for Enhanced Algal Fitness in the Prominent Order Prymnesiales (Haptophyceae).</title>
        <authorList>
            <person name="Hovde B.T."/>
            <person name="Deodato C.R."/>
            <person name="Hunsperger H.M."/>
            <person name="Ryken S.A."/>
            <person name="Yost W."/>
            <person name="Jha R.K."/>
            <person name="Patterson J."/>
            <person name="Monnat R.J. Jr."/>
            <person name="Barlow S.B."/>
            <person name="Starkenburg S.R."/>
            <person name="Cattolico R.A."/>
        </authorList>
    </citation>
    <scope>NUCLEOTIDE SEQUENCE</scope>
    <source>
        <strain evidence="6">CCMP291</strain>
    </source>
</reference>
<dbReference type="SUPFAM" id="SSF53850">
    <property type="entry name" value="Periplasmic binding protein-like II"/>
    <property type="match status" value="1"/>
</dbReference>
<keyword evidence="2" id="KW-0812">Transmembrane</keyword>
<keyword evidence="6" id="KW-1185">Reference proteome</keyword>
<dbReference type="PANTHER" id="PTHR42996:SF1">
    <property type="entry name" value="PHOSPHATE-BINDING PROTEIN PSTS"/>
    <property type="match status" value="1"/>
</dbReference>
<dbReference type="GO" id="GO:0005524">
    <property type="term" value="F:ATP binding"/>
    <property type="evidence" value="ECO:0007669"/>
    <property type="project" value="UniProtKB-KW"/>
</dbReference>
<accession>A0A0M0JFM7</accession>
<gene>
    <name evidence="5" type="ORF">Ctob_009694</name>
</gene>
<feature type="domain" description="PBP" evidence="4">
    <location>
        <begin position="32"/>
        <end position="346"/>
    </location>
</feature>
<keyword evidence="3" id="KW-0732">Signal</keyword>
<proteinExistence type="inferred from homology"/>
<organism evidence="5 6">
    <name type="scientific">Chrysochromulina tobinii</name>
    <dbReference type="NCBI Taxonomy" id="1460289"/>
    <lineage>
        <taxon>Eukaryota</taxon>
        <taxon>Haptista</taxon>
        <taxon>Haptophyta</taxon>
        <taxon>Prymnesiophyceae</taxon>
        <taxon>Prymnesiales</taxon>
        <taxon>Chrysochromulinaceae</taxon>
        <taxon>Chrysochromulina</taxon>
    </lineage>
</organism>
<dbReference type="InterPro" id="IPR050962">
    <property type="entry name" value="Phosphate-bind_PstS"/>
</dbReference>
<comment type="caution">
    <text evidence="5">The sequence shown here is derived from an EMBL/GenBank/DDBJ whole genome shotgun (WGS) entry which is preliminary data.</text>
</comment>
<dbReference type="Pfam" id="PF12849">
    <property type="entry name" value="PBP_like_2"/>
    <property type="match status" value="1"/>
</dbReference>
<feature type="transmembrane region" description="Helical" evidence="2">
    <location>
        <begin position="452"/>
        <end position="481"/>
    </location>
</feature>
<dbReference type="AlphaFoldDB" id="A0A0M0JFM7"/>
<evidence type="ECO:0000259" key="4">
    <source>
        <dbReference type="Pfam" id="PF12849"/>
    </source>
</evidence>
<dbReference type="Proteomes" id="UP000037460">
    <property type="component" value="Unassembled WGS sequence"/>
</dbReference>
<comment type="similarity">
    <text evidence="1">Belongs to the PstS family.</text>
</comment>
<keyword evidence="2" id="KW-0472">Membrane</keyword>
<sequence>MRTTSAVIVLLAGGAYAQTITIPYVDGLTQVINVHGSGTTNPQRLFWEAMDLLEGRSKLPLTMTYRGVGSGVGQAEFKGDVTTGFKSYNHFGSGDIPMTSVLYNDIRNSGREMLHVPFALGAISVFHNVPEAELGGAPIDLDACLLAKIFTRQITTWDHPDIKALNPKMTAKGEIKVHRRADGSSSSSGITQYLNGKCPASWVNAAGAPYSTGPTFPSVPGTTPVQGSQGMADAIDTTPNAIGYMDAGHGHEKGFAEIALKNRDGVYLTSKNANIGAAALAVLAANAFPVNATLDFSAVNLYDQAGPTTWPIVLFSYFYLDRNLTSMDALSASVLDYFVKFILSPEGQALAETNWFSKLPAQLLTFSTQALALIQQPVGFITFTTELAATTQQFIGARTHVFSGKRQSWPNYETNVLTDRLTALEAKVAVHDHDDHDEMNCISTWCFTGQRLAGIAVASILIACFSLFIGLIGLCLGLVVFCKNARPRLSEPGMELSTATKNARM</sequence>
<name>A0A0M0JFM7_9EUKA</name>
<dbReference type="OrthoDB" id="511982at2759"/>
<protein>
    <submittedName>
        <fullName evidence="5">ATP-binding cassette superfamily</fullName>
    </submittedName>
</protein>
<dbReference type="EMBL" id="JWZX01002979">
    <property type="protein sequence ID" value="KOO25396.1"/>
    <property type="molecule type" value="Genomic_DNA"/>
</dbReference>
<evidence type="ECO:0000256" key="1">
    <source>
        <dbReference type="ARBA" id="ARBA00008725"/>
    </source>
</evidence>
<evidence type="ECO:0000256" key="2">
    <source>
        <dbReference type="SAM" id="Phobius"/>
    </source>
</evidence>
<dbReference type="Gene3D" id="3.40.190.10">
    <property type="entry name" value="Periplasmic binding protein-like II"/>
    <property type="match status" value="2"/>
</dbReference>